<evidence type="ECO:0000313" key="4">
    <source>
        <dbReference type="Proteomes" id="UP000662873"/>
    </source>
</evidence>
<gene>
    <name evidence="3" type="ORF">NPRO_09520</name>
</gene>
<dbReference type="Gene3D" id="2.40.50.100">
    <property type="match status" value="1"/>
</dbReference>
<organism evidence="3 4">
    <name type="scientific">Candidatus Nitrosymbiomonas proteolyticus</name>
    <dbReference type="NCBI Taxonomy" id="2608984"/>
    <lineage>
        <taxon>Bacteria</taxon>
        <taxon>Bacillati</taxon>
        <taxon>Armatimonadota</taxon>
        <taxon>Armatimonadota incertae sedis</taxon>
        <taxon>Candidatus Nitrosymbiomonas</taxon>
    </lineage>
</organism>
<dbReference type="InterPro" id="IPR000089">
    <property type="entry name" value="Biotin_lipoyl"/>
</dbReference>
<dbReference type="InterPro" id="IPR011053">
    <property type="entry name" value="Single_hybrid_motif"/>
</dbReference>
<dbReference type="AlphaFoldDB" id="A0A809S404"/>
<dbReference type="Proteomes" id="UP000662873">
    <property type="component" value="Chromosome"/>
</dbReference>
<proteinExistence type="predicted"/>
<dbReference type="SUPFAM" id="SSF51230">
    <property type="entry name" value="Single hybrid motif"/>
    <property type="match status" value="1"/>
</dbReference>
<evidence type="ECO:0000256" key="1">
    <source>
        <dbReference type="SAM" id="MobiDB-lite"/>
    </source>
</evidence>
<protein>
    <submittedName>
        <fullName evidence="3">Oxaloacetate decarboxylase alpha subunit</fullName>
    </submittedName>
</protein>
<feature type="region of interest" description="Disordered" evidence="1">
    <location>
        <begin position="36"/>
        <end position="64"/>
    </location>
</feature>
<evidence type="ECO:0000313" key="3">
    <source>
        <dbReference type="EMBL" id="BBO23357.1"/>
    </source>
</evidence>
<evidence type="ECO:0000259" key="2">
    <source>
        <dbReference type="Pfam" id="PF00364"/>
    </source>
</evidence>
<name>A0A809S404_9BACT</name>
<sequence length="137" mass="14743">MDTEGLDPVRRVLRIARSRGITEVELEFGDVEFEARLGPSRPSNHHPKKQAQFQAPEAEPSDGRVPLTAPCVGFFRDTNETFRAGLEVEEGEIVAAVAALGIANDVPSPCGGVLETVAVSHGDAVQFGQVLAYIRCE</sequence>
<dbReference type="EMBL" id="AP021858">
    <property type="protein sequence ID" value="BBO23357.1"/>
    <property type="molecule type" value="Genomic_DNA"/>
</dbReference>
<accession>A0A809S404</accession>
<reference evidence="3" key="1">
    <citation type="journal article" name="DNA Res.">
        <title>The physiological potential of anammox bacteria as revealed by their core genome structure.</title>
        <authorList>
            <person name="Okubo T."/>
            <person name="Toyoda A."/>
            <person name="Fukuhara K."/>
            <person name="Uchiyama I."/>
            <person name="Harigaya Y."/>
            <person name="Kuroiwa M."/>
            <person name="Suzuki T."/>
            <person name="Murakami Y."/>
            <person name="Suwa Y."/>
            <person name="Takami H."/>
        </authorList>
    </citation>
    <scope>NUCLEOTIDE SEQUENCE</scope>
    <source>
        <strain evidence="3">317325-2</strain>
    </source>
</reference>
<feature type="domain" description="Lipoyl-binding" evidence="2">
    <location>
        <begin position="78"/>
        <end position="134"/>
    </location>
</feature>
<dbReference type="KEGG" id="npy:NPRO_09520"/>
<dbReference type="Pfam" id="PF00364">
    <property type="entry name" value="Biotin_lipoyl"/>
    <property type="match status" value="1"/>
</dbReference>